<sequence>MTERWKIFATLAVMFLVGFFYRISMAVVSRDLAMDLGLSAAQLGIVSGIFFYVFAVAQIPLGPLIDRIGGRLMISAMGIVTTAGSLVFALASGELSAAAGRALLGLGTACVLMGSLKIFTHWFSPREFPKVSGFMIAAGNLGSVAATAPLAYAISIFTWRPTFLAMALVQALVTLAVFLFVRDTPTDGAKPFPPLPDQAEEDDSTVFAVWKCLISSTDFWMTSLIAFFWYANYMVLMALWGGPYLMETVGLSRSQSGTILLCTSLGYISGSLLVGRAVDWFGGSLEKTILCGQTILLLAMTAMLGPADHASRPVLAAIFFTVGLASASGVIIYPLARRLVPFRYAATAMTGVNFFLLMGAAVMQHVMGHYIHSFPRGTAGHPPTAYHGAFLIPICGLACTLVLFSVRRLRKGF</sequence>
<accession>A0ABS5SA18</accession>
<feature type="domain" description="Major facilitator superfamily (MFS) profile" evidence="6">
    <location>
        <begin position="6"/>
        <end position="411"/>
    </location>
</feature>
<dbReference type="InterPro" id="IPR036259">
    <property type="entry name" value="MFS_trans_sf"/>
</dbReference>
<dbReference type="Gene3D" id="1.20.1250.20">
    <property type="entry name" value="MFS general substrate transporter like domains"/>
    <property type="match status" value="2"/>
</dbReference>
<feature type="transmembrane region" description="Helical" evidence="5">
    <location>
        <begin position="131"/>
        <end position="157"/>
    </location>
</feature>
<dbReference type="PANTHER" id="PTHR43826">
    <property type="entry name" value="GLUCOSE-6-PHOSPHATE EXCHANGER SLC37A4"/>
    <property type="match status" value="1"/>
</dbReference>
<organism evidence="7 8">
    <name type="scientific">Geomobilimonas luticola</name>
    <dbReference type="NCBI Taxonomy" id="1114878"/>
    <lineage>
        <taxon>Bacteria</taxon>
        <taxon>Pseudomonadati</taxon>
        <taxon>Thermodesulfobacteriota</taxon>
        <taxon>Desulfuromonadia</taxon>
        <taxon>Geobacterales</taxon>
        <taxon>Geobacteraceae</taxon>
        <taxon>Geomobilimonas</taxon>
    </lineage>
</organism>
<feature type="transmembrane region" description="Helical" evidence="5">
    <location>
        <begin position="345"/>
        <end position="366"/>
    </location>
</feature>
<dbReference type="SUPFAM" id="SSF103473">
    <property type="entry name" value="MFS general substrate transporter"/>
    <property type="match status" value="1"/>
</dbReference>
<evidence type="ECO:0000256" key="3">
    <source>
        <dbReference type="ARBA" id="ARBA00022989"/>
    </source>
</evidence>
<name>A0ABS5SA18_9BACT</name>
<evidence type="ECO:0000256" key="5">
    <source>
        <dbReference type="SAM" id="Phobius"/>
    </source>
</evidence>
<evidence type="ECO:0000259" key="6">
    <source>
        <dbReference type="PROSITE" id="PS50850"/>
    </source>
</evidence>
<feature type="transmembrane region" description="Helical" evidence="5">
    <location>
        <begin position="313"/>
        <end position="333"/>
    </location>
</feature>
<feature type="transmembrane region" description="Helical" evidence="5">
    <location>
        <begin position="40"/>
        <end position="60"/>
    </location>
</feature>
<dbReference type="PANTHER" id="PTHR43826:SF3">
    <property type="entry name" value="GLUCOSE-6-PHOSPHATE EXCHANGER SLC37A4"/>
    <property type="match status" value="1"/>
</dbReference>
<dbReference type="InterPro" id="IPR020846">
    <property type="entry name" value="MFS_dom"/>
</dbReference>
<reference evidence="7 8" key="1">
    <citation type="submission" date="2021-05" db="EMBL/GenBank/DDBJ databases">
        <title>The draft genome of Geobacter luticola JCM 17780.</title>
        <authorList>
            <person name="Xu Z."/>
            <person name="Masuda Y."/>
            <person name="Itoh H."/>
            <person name="Senoo K."/>
        </authorList>
    </citation>
    <scope>NUCLEOTIDE SEQUENCE [LARGE SCALE GENOMIC DNA]</scope>
    <source>
        <strain evidence="7 8">JCM 17780</strain>
    </source>
</reference>
<keyword evidence="4 5" id="KW-0472">Membrane</keyword>
<proteinExistence type="predicted"/>
<feature type="transmembrane region" description="Helical" evidence="5">
    <location>
        <begin position="290"/>
        <end position="307"/>
    </location>
</feature>
<dbReference type="Pfam" id="PF07690">
    <property type="entry name" value="MFS_1"/>
    <property type="match status" value="1"/>
</dbReference>
<gene>
    <name evidence="7" type="ORF">KI810_00150</name>
</gene>
<dbReference type="InterPro" id="IPR051337">
    <property type="entry name" value="OPA_Antiporter"/>
</dbReference>
<dbReference type="InterPro" id="IPR011701">
    <property type="entry name" value="MFS"/>
</dbReference>
<keyword evidence="8" id="KW-1185">Reference proteome</keyword>
<evidence type="ECO:0000256" key="1">
    <source>
        <dbReference type="ARBA" id="ARBA00004127"/>
    </source>
</evidence>
<feature type="transmembrane region" description="Helical" evidence="5">
    <location>
        <begin position="7"/>
        <end position="28"/>
    </location>
</feature>
<feature type="transmembrane region" description="Helical" evidence="5">
    <location>
        <begin position="98"/>
        <end position="119"/>
    </location>
</feature>
<dbReference type="Proteomes" id="UP000756860">
    <property type="component" value="Unassembled WGS sequence"/>
</dbReference>
<evidence type="ECO:0000256" key="2">
    <source>
        <dbReference type="ARBA" id="ARBA00022692"/>
    </source>
</evidence>
<feature type="transmembrane region" description="Helical" evidence="5">
    <location>
        <begin position="224"/>
        <end position="246"/>
    </location>
</feature>
<comment type="subcellular location">
    <subcellularLocation>
        <location evidence="1">Endomembrane system</location>
        <topology evidence="1">Multi-pass membrane protein</topology>
    </subcellularLocation>
</comment>
<evidence type="ECO:0000313" key="7">
    <source>
        <dbReference type="EMBL" id="MBT0651452.1"/>
    </source>
</evidence>
<feature type="transmembrane region" description="Helical" evidence="5">
    <location>
        <begin position="386"/>
        <end position="406"/>
    </location>
</feature>
<feature type="transmembrane region" description="Helical" evidence="5">
    <location>
        <begin position="72"/>
        <end position="92"/>
    </location>
</feature>
<feature type="transmembrane region" description="Helical" evidence="5">
    <location>
        <begin position="163"/>
        <end position="181"/>
    </location>
</feature>
<protein>
    <submittedName>
        <fullName evidence="7">MFS transporter</fullName>
    </submittedName>
</protein>
<dbReference type="PROSITE" id="PS50850">
    <property type="entry name" value="MFS"/>
    <property type="match status" value="1"/>
</dbReference>
<feature type="transmembrane region" description="Helical" evidence="5">
    <location>
        <begin position="258"/>
        <end position="278"/>
    </location>
</feature>
<keyword evidence="3 5" id="KW-1133">Transmembrane helix</keyword>
<evidence type="ECO:0000313" key="8">
    <source>
        <dbReference type="Proteomes" id="UP000756860"/>
    </source>
</evidence>
<evidence type="ECO:0000256" key="4">
    <source>
        <dbReference type="ARBA" id="ARBA00023136"/>
    </source>
</evidence>
<keyword evidence="2 5" id="KW-0812">Transmembrane</keyword>
<comment type="caution">
    <text evidence="7">The sequence shown here is derived from an EMBL/GenBank/DDBJ whole genome shotgun (WGS) entry which is preliminary data.</text>
</comment>
<dbReference type="RefSeq" id="WP_214173470.1">
    <property type="nucleotide sequence ID" value="NZ_JAHCVK010000001.1"/>
</dbReference>
<dbReference type="EMBL" id="JAHCVK010000001">
    <property type="protein sequence ID" value="MBT0651452.1"/>
    <property type="molecule type" value="Genomic_DNA"/>
</dbReference>